<dbReference type="EMBL" id="ADLN01000027">
    <property type="protein sequence ID" value="EHI60292.1"/>
    <property type="molecule type" value="Genomic_DNA"/>
</dbReference>
<dbReference type="HOGENOM" id="CLU_023205_8_1_9"/>
<dbReference type="GO" id="GO:0005829">
    <property type="term" value="C:cytosol"/>
    <property type="evidence" value="ECO:0007669"/>
    <property type="project" value="TreeGrafter"/>
</dbReference>
<dbReference type="PATRIC" id="fig|742737.3.peg.1703"/>
<dbReference type="InterPro" id="IPR023210">
    <property type="entry name" value="NADP_OxRdtase_dom"/>
</dbReference>
<dbReference type="OrthoDB" id="9773828at2"/>
<dbReference type="SUPFAM" id="SSF51430">
    <property type="entry name" value="NAD(P)-linked oxidoreductase"/>
    <property type="match status" value="1"/>
</dbReference>
<reference evidence="2 3" key="1">
    <citation type="submission" date="2011-08" db="EMBL/GenBank/DDBJ databases">
        <title>The Genome Sequence of Clostridium hathewayi WAL-18680.</title>
        <authorList>
            <consortium name="The Broad Institute Genome Sequencing Platform"/>
            <person name="Earl A."/>
            <person name="Ward D."/>
            <person name="Feldgarden M."/>
            <person name="Gevers D."/>
            <person name="Finegold S.M."/>
            <person name="Summanen P.H."/>
            <person name="Molitoris D.R."/>
            <person name="Song M."/>
            <person name="Daigneault M."/>
            <person name="Allen-Vercoe E."/>
            <person name="Young S.K."/>
            <person name="Zeng Q."/>
            <person name="Gargeya S."/>
            <person name="Fitzgerald M."/>
            <person name="Haas B."/>
            <person name="Abouelleil A."/>
            <person name="Alvarado L."/>
            <person name="Arachchi H.M."/>
            <person name="Berlin A."/>
            <person name="Brown A."/>
            <person name="Chapman S.B."/>
            <person name="Chen Z."/>
            <person name="Dunbar C."/>
            <person name="Freedman E."/>
            <person name="Gearin G."/>
            <person name="Gellesch M."/>
            <person name="Goldberg J."/>
            <person name="Griggs A."/>
            <person name="Gujja S."/>
            <person name="Heiman D."/>
            <person name="Howarth C."/>
            <person name="Larson L."/>
            <person name="Lui A."/>
            <person name="MacDonald P.J.P."/>
            <person name="Montmayeur A."/>
            <person name="Murphy C."/>
            <person name="Neiman D."/>
            <person name="Pearson M."/>
            <person name="Priest M."/>
            <person name="Roberts A."/>
            <person name="Saif S."/>
            <person name="Shea T."/>
            <person name="Shenoy N."/>
            <person name="Sisk P."/>
            <person name="Stolte C."/>
            <person name="Sykes S."/>
            <person name="Wortman J."/>
            <person name="Nusbaum C."/>
            <person name="Birren B."/>
        </authorList>
    </citation>
    <scope>NUCLEOTIDE SEQUENCE [LARGE SCALE GENOMIC DNA]</scope>
    <source>
        <strain evidence="2 3">WAL-18680</strain>
    </source>
</reference>
<dbReference type="PANTHER" id="PTHR43364">
    <property type="entry name" value="NADH-SPECIFIC METHYLGLYOXAL REDUCTASE-RELATED"/>
    <property type="match status" value="1"/>
</dbReference>
<dbReference type="InterPro" id="IPR036812">
    <property type="entry name" value="NAD(P)_OxRdtase_dom_sf"/>
</dbReference>
<dbReference type="RefSeq" id="WP_006779664.1">
    <property type="nucleotide sequence ID" value="NZ_CP040506.1"/>
</dbReference>
<evidence type="ECO:0000313" key="3">
    <source>
        <dbReference type="Proteomes" id="UP000005384"/>
    </source>
</evidence>
<proteinExistence type="predicted"/>
<evidence type="ECO:0000259" key="1">
    <source>
        <dbReference type="Pfam" id="PF00248"/>
    </source>
</evidence>
<feature type="domain" description="NADP-dependent oxidoreductase" evidence="1">
    <location>
        <begin position="16"/>
        <end position="297"/>
    </location>
</feature>
<dbReference type="PROSITE" id="PS51257">
    <property type="entry name" value="PROKAR_LIPOPROTEIN"/>
    <property type="match status" value="1"/>
</dbReference>
<dbReference type="GO" id="GO:0016491">
    <property type="term" value="F:oxidoreductase activity"/>
    <property type="evidence" value="ECO:0007669"/>
    <property type="project" value="InterPro"/>
</dbReference>
<protein>
    <recommendedName>
        <fullName evidence="1">NADP-dependent oxidoreductase domain-containing protein</fullName>
    </recommendedName>
</protein>
<dbReference type="Gene3D" id="3.20.20.100">
    <property type="entry name" value="NADP-dependent oxidoreductase domain"/>
    <property type="match status" value="1"/>
</dbReference>
<accession>G5IDV4</accession>
<evidence type="ECO:0000313" key="2">
    <source>
        <dbReference type="EMBL" id="EHI60292.1"/>
    </source>
</evidence>
<dbReference type="InterPro" id="IPR020471">
    <property type="entry name" value="AKR"/>
</dbReference>
<dbReference type="PANTHER" id="PTHR43364:SF1">
    <property type="entry name" value="OXIDOREDUCTASE YDHF"/>
    <property type="match status" value="1"/>
</dbReference>
<dbReference type="PRINTS" id="PR00069">
    <property type="entry name" value="ALDKETRDTASE"/>
</dbReference>
<dbReference type="AlphaFoldDB" id="G5IDV4"/>
<gene>
    <name evidence="2" type="ORF">HMPREF9473_01681</name>
</gene>
<dbReference type="Pfam" id="PF00248">
    <property type="entry name" value="Aldo_ket_red"/>
    <property type="match status" value="1"/>
</dbReference>
<dbReference type="Proteomes" id="UP000005384">
    <property type="component" value="Unassembled WGS sequence"/>
</dbReference>
<comment type="caution">
    <text evidence="2">The sequence shown here is derived from an EMBL/GenBank/DDBJ whole genome shotgun (WGS) entry which is preliminary data.</text>
</comment>
<organism evidence="2 3">
    <name type="scientific">Hungatella hathewayi WAL-18680</name>
    <dbReference type="NCBI Taxonomy" id="742737"/>
    <lineage>
        <taxon>Bacteria</taxon>
        <taxon>Bacillati</taxon>
        <taxon>Bacillota</taxon>
        <taxon>Clostridia</taxon>
        <taxon>Lachnospirales</taxon>
        <taxon>Lachnospiraceae</taxon>
        <taxon>Hungatella</taxon>
    </lineage>
</organism>
<keyword evidence="3" id="KW-1185">Reference proteome</keyword>
<dbReference type="InterPro" id="IPR050523">
    <property type="entry name" value="AKR_Detox_Biosynth"/>
</dbReference>
<dbReference type="CDD" id="cd19092">
    <property type="entry name" value="AKR_BsYcsN_EcYdhF-like"/>
    <property type="match status" value="1"/>
</dbReference>
<name>G5IDV4_9FIRM</name>
<sequence length="306" mass="34225">MKHIKLGRSGLTVPAIAVGCMRINEMGSAQVAEWIDGALEMGANFFDHADIYGRGACEELFGQAMAEAGVKREDVILQSKCGIIPGKMYDCSKEHILESVEKSLKRLGTEYLDVLLLHRPDALIEPEEVAEAFDELERSGKVRHFGVSNQNSMQMELLRRYVKQELAADQLQLSVTNSNMIRSGLEVNMQTEGAVNRDGSVLDYCRLHDITIQVWSPFQYGFFEGVFLGSLEYPELNQVIDEIAKGYGVSATAIATAWIMRHPAEMQMIAGTTKLGRLRDICESSEIVLSREEWYRIYLAAGHMLP</sequence>